<proteinExistence type="inferred from homology"/>
<dbReference type="InterPro" id="IPR029055">
    <property type="entry name" value="Ntn_hydrolases_N"/>
</dbReference>
<dbReference type="InterPro" id="IPR002692">
    <property type="entry name" value="S45"/>
</dbReference>
<dbReference type="Pfam" id="PF01804">
    <property type="entry name" value="Penicil_amidase"/>
    <property type="match status" value="1"/>
</dbReference>
<dbReference type="GO" id="GO:0017000">
    <property type="term" value="P:antibiotic biosynthetic process"/>
    <property type="evidence" value="ECO:0007669"/>
    <property type="project" value="InterPro"/>
</dbReference>
<dbReference type="Gene3D" id="1.10.439.10">
    <property type="entry name" value="Penicillin Amidohydrolase, domain 1"/>
    <property type="match status" value="1"/>
</dbReference>
<reference evidence="2" key="1">
    <citation type="submission" date="2018-05" db="EMBL/GenBank/DDBJ databases">
        <authorList>
            <person name="Lanie J.A."/>
            <person name="Ng W.-L."/>
            <person name="Kazmierczak K.M."/>
            <person name="Andrzejewski T.M."/>
            <person name="Davidsen T.M."/>
            <person name="Wayne K.J."/>
            <person name="Tettelin H."/>
            <person name="Glass J.I."/>
            <person name="Rusch D."/>
            <person name="Podicherti R."/>
            <person name="Tsui H.-C.T."/>
            <person name="Winkler M.E."/>
        </authorList>
    </citation>
    <scope>NUCLEOTIDE SEQUENCE</scope>
</reference>
<sequence length="199" mass="22376">MLTDQDLKNSLPDTATTQYFSKLKAGAIIVRDKWGIPHIKSDSLEDLFFAQGFSTAQDRLFQMDFDRMRCLGRLSEYLGKETLDQDIFMRRRNLSAISKSDLSNASKICKDAFQAYSNGVNAFLETTENLPVEYKLLDSNPEPWEDWHSVLVYKVRNTAEGSFQGKLWLSKLVNEIGPAGVASITPGYQPDSLLTVPPG</sequence>
<accession>A0A382UAG6</accession>
<dbReference type="EMBL" id="UINC01142763">
    <property type="protein sequence ID" value="SVD31294.1"/>
    <property type="molecule type" value="Genomic_DNA"/>
</dbReference>
<evidence type="ECO:0000313" key="2">
    <source>
        <dbReference type="EMBL" id="SVD31294.1"/>
    </source>
</evidence>
<name>A0A382UAG6_9ZZZZ</name>
<dbReference type="PANTHER" id="PTHR34218:SF4">
    <property type="entry name" value="ACYL-HOMOSERINE LACTONE ACYLASE QUIP"/>
    <property type="match status" value="1"/>
</dbReference>
<gene>
    <name evidence="2" type="ORF">METZ01_LOCUS384148</name>
</gene>
<organism evidence="2">
    <name type="scientific">marine metagenome</name>
    <dbReference type="NCBI Taxonomy" id="408172"/>
    <lineage>
        <taxon>unclassified sequences</taxon>
        <taxon>metagenomes</taxon>
        <taxon>ecological metagenomes</taxon>
    </lineage>
</organism>
<dbReference type="SUPFAM" id="SSF56235">
    <property type="entry name" value="N-terminal nucleophile aminohydrolases (Ntn hydrolases)"/>
    <property type="match status" value="1"/>
</dbReference>
<dbReference type="AlphaFoldDB" id="A0A382UAG6"/>
<comment type="similarity">
    <text evidence="1">Belongs to the peptidase S45 family.</text>
</comment>
<dbReference type="PANTHER" id="PTHR34218">
    <property type="entry name" value="PEPTIDASE S45 PENICILLIN AMIDASE"/>
    <property type="match status" value="1"/>
</dbReference>
<evidence type="ECO:0000256" key="1">
    <source>
        <dbReference type="ARBA" id="ARBA00006586"/>
    </source>
</evidence>
<evidence type="ECO:0008006" key="3">
    <source>
        <dbReference type="Google" id="ProtNLM"/>
    </source>
</evidence>
<dbReference type="InterPro" id="IPR023343">
    <property type="entry name" value="Penicillin_amidase_dom1"/>
</dbReference>
<feature type="non-terminal residue" evidence="2">
    <location>
        <position position="199"/>
    </location>
</feature>
<protein>
    <recommendedName>
        <fullName evidence="3">Penicillin acylase family protein</fullName>
    </recommendedName>
</protein>
<dbReference type="GO" id="GO:0016811">
    <property type="term" value="F:hydrolase activity, acting on carbon-nitrogen (but not peptide) bonds, in linear amides"/>
    <property type="evidence" value="ECO:0007669"/>
    <property type="project" value="InterPro"/>
</dbReference>